<name>A0ABQ6R101_9BACT</name>
<accession>A0ABQ6R101</accession>
<evidence type="ECO:0000256" key="1">
    <source>
        <dbReference type="SAM" id="MobiDB-lite"/>
    </source>
</evidence>
<sequence>MAGPDGPRSLSRWLVEMDSFTSRYNKVKLCMRFFPNGARMRTLMKSLLTVSAVFSLAAPSSAFALPPQCDDWCWMWTCADTCAVMNRRTTCGAEYPTWCNPTARSEPTDPSASVSADEAREADDASQVCSEEHPEATAEI</sequence>
<proteinExistence type="predicted"/>
<dbReference type="EMBL" id="BTTX01000007">
    <property type="protein sequence ID" value="GMU09975.1"/>
    <property type="molecule type" value="Genomic_DNA"/>
</dbReference>
<feature type="compositionally biased region" description="Polar residues" evidence="1">
    <location>
        <begin position="99"/>
        <end position="110"/>
    </location>
</feature>
<evidence type="ECO:0008006" key="4">
    <source>
        <dbReference type="Google" id="ProtNLM"/>
    </source>
</evidence>
<feature type="compositionally biased region" description="Basic and acidic residues" evidence="1">
    <location>
        <begin position="130"/>
        <end position="140"/>
    </location>
</feature>
<dbReference type="Proteomes" id="UP001342631">
    <property type="component" value="Unassembled WGS sequence"/>
</dbReference>
<feature type="region of interest" description="Disordered" evidence="1">
    <location>
        <begin position="98"/>
        <end position="140"/>
    </location>
</feature>
<evidence type="ECO:0000313" key="3">
    <source>
        <dbReference type="Proteomes" id="UP001342631"/>
    </source>
</evidence>
<keyword evidence="3" id="KW-1185">Reference proteome</keyword>
<evidence type="ECO:0000313" key="2">
    <source>
        <dbReference type="EMBL" id="GMU09975.1"/>
    </source>
</evidence>
<reference evidence="2 3" key="1">
    <citation type="journal article" date="2024" name="Arch. Microbiol.">
        <title>Corallococcus caeni sp. nov., a novel myxobacterium isolated from activated sludge.</title>
        <authorList>
            <person name="Tomita S."/>
            <person name="Nakai R."/>
            <person name="Kuroda K."/>
            <person name="Kurashita H."/>
            <person name="Hatamoto M."/>
            <person name="Yamaguchi T."/>
            <person name="Narihiro T."/>
        </authorList>
    </citation>
    <scope>NUCLEOTIDE SEQUENCE [LARGE SCALE GENOMIC DNA]</scope>
    <source>
        <strain evidence="2 3">NO1</strain>
    </source>
</reference>
<organism evidence="2 3">
    <name type="scientific">Corallococcus caeni</name>
    <dbReference type="NCBI Taxonomy" id="3082388"/>
    <lineage>
        <taxon>Bacteria</taxon>
        <taxon>Pseudomonadati</taxon>
        <taxon>Myxococcota</taxon>
        <taxon>Myxococcia</taxon>
        <taxon>Myxococcales</taxon>
        <taxon>Cystobacterineae</taxon>
        <taxon>Myxococcaceae</taxon>
        <taxon>Corallococcus</taxon>
    </lineage>
</organism>
<gene>
    <name evidence="2" type="ORF">ASNO1_62290</name>
</gene>
<comment type="caution">
    <text evidence="2">The sequence shown here is derived from an EMBL/GenBank/DDBJ whole genome shotgun (WGS) entry which is preliminary data.</text>
</comment>
<protein>
    <recommendedName>
        <fullName evidence="4">CBM1 domain-containing protein</fullName>
    </recommendedName>
</protein>